<reference evidence="2" key="1">
    <citation type="submission" date="2016-11" db="UniProtKB">
        <authorList>
            <consortium name="WormBaseParasite"/>
        </authorList>
    </citation>
    <scope>IDENTIFICATION</scope>
</reference>
<protein>
    <submittedName>
        <fullName evidence="2">Ovule protein</fullName>
    </submittedName>
</protein>
<sequence length="67" mass="7671">MSPFLYFKTKICNCKSCRILICLKDTPLVNLSSLKIVVVANRRVTDNNNVTLLSCHQIFKIIMKLVD</sequence>
<organism evidence="1 2">
    <name type="scientific">Heterorhabditis bacteriophora</name>
    <name type="common">Entomopathogenic nematode worm</name>
    <dbReference type="NCBI Taxonomy" id="37862"/>
    <lineage>
        <taxon>Eukaryota</taxon>
        <taxon>Metazoa</taxon>
        <taxon>Ecdysozoa</taxon>
        <taxon>Nematoda</taxon>
        <taxon>Chromadorea</taxon>
        <taxon>Rhabditida</taxon>
        <taxon>Rhabditina</taxon>
        <taxon>Rhabditomorpha</taxon>
        <taxon>Strongyloidea</taxon>
        <taxon>Heterorhabditidae</taxon>
        <taxon>Heterorhabditis</taxon>
    </lineage>
</organism>
<accession>A0A1I7WHI1</accession>
<dbReference type="Proteomes" id="UP000095283">
    <property type="component" value="Unplaced"/>
</dbReference>
<proteinExistence type="predicted"/>
<evidence type="ECO:0000313" key="2">
    <source>
        <dbReference type="WBParaSite" id="Hba_04438"/>
    </source>
</evidence>
<evidence type="ECO:0000313" key="1">
    <source>
        <dbReference type="Proteomes" id="UP000095283"/>
    </source>
</evidence>
<keyword evidence="1" id="KW-1185">Reference proteome</keyword>
<name>A0A1I7WHI1_HETBA</name>
<dbReference type="AlphaFoldDB" id="A0A1I7WHI1"/>
<dbReference type="WBParaSite" id="Hba_04438">
    <property type="protein sequence ID" value="Hba_04438"/>
    <property type="gene ID" value="Hba_04438"/>
</dbReference>